<accession>A0A2Z7CFN9</accession>
<feature type="region of interest" description="Disordered" evidence="1">
    <location>
        <begin position="149"/>
        <end position="172"/>
    </location>
</feature>
<organism evidence="2 3">
    <name type="scientific">Dorcoceras hygrometricum</name>
    <dbReference type="NCBI Taxonomy" id="472368"/>
    <lineage>
        <taxon>Eukaryota</taxon>
        <taxon>Viridiplantae</taxon>
        <taxon>Streptophyta</taxon>
        <taxon>Embryophyta</taxon>
        <taxon>Tracheophyta</taxon>
        <taxon>Spermatophyta</taxon>
        <taxon>Magnoliopsida</taxon>
        <taxon>eudicotyledons</taxon>
        <taxon>Gunneridae</taxon>
        <taxon>Pentapetalae</taxon>
        <taxon>asterids</taxon>
        <taxon>lamiids</taxon>
        <taxon>Lamiales</taxon>
        <taxon>Gesneriaceae</taxon>
        <taxon>Didymocarpoideae</taxon>
        <taxon>Trichosporeae</taxon>
        <taxon>Loxocarpinae</taxon>
        <taxon>Dorcoceras</taxon>
    </lineage>
</organism>
<dbReference type="Proteomes" id="UP000250235">
    <property type="component" value="Unassembled WGS sequence"/>
</dbReference>
<dbReference type="EMBL" id="KQ996554">
    <property type="protein sequence ID" value="KZV44687.1"/>
    <property type="molecule type" value="Genomic_DNA"/>
</dbReference>
<evidence type="ECO:0000256" key="1">
    <source>
        <dbReference type="SAM" id="MobiDB-lite"/>
    </source>
</evidence>
<proteinExistence type="predicted"/>
<keyword evidence="3" id="KW-1185">Reference proteome</keyword>
<dbReference type="AlphaFoldDB" id="A0A2Z7CFN9"/>
<feature type="compositionally biased region" description="Basic residues" evidence="1">
    <location>
        <begin position="152"/>
        <end position="167"/>
    </location>
</feature>
<name>A0A2Z7CFN9_9LAMI</name>
<protein>
    <submittedName>
        <fullName evidence="2">Uncharacterized protein</fullName>
    </submittedName>
</protein>
<reference evidence="2 3" key="1">
    <citation type="journal article" date="2015" name="Proc. Natl. Acad. Sci. U.S.A.">
        <title>The resurrection genome of Boea hygrometrica: A blueprint for survival of dehydration.</title>
        <authorList>
            <person name="Xiao L."/>
            <person name="Yang G."/>
            <person name="Zhang L."/>
            <person name="Yang X."/>
            <person name="Zhao S."/>
            <person name="Ji Z."/>
            <person name="Zhou Q."/>
            <person name="Hu M."/>
            <person name="Wang Y."/>
            <person name="Chen M."/>
            <person name="Xu Y."/>
            <person name="Jin H."/>
            <person name="Xiao X."/>
            <person name="Hu G."/>
            <person name="Bao F."/>
            <person name="Hu Y."/>
            <person name="Wan P."/>
            <person name="Li L."/>
            <person name="Deng X."/>
            <person name="Kuang T."/>
            <person name="Xiang C."/>
            <person name="Zhu J.K."/>
            <person name="Oliver M.J."/>
            <person name="He Y."/>
        </authorList>
    </citation>
    <scope>NUCLEOTIDE SEQUENCE [LARGE SCALE GENOMIC DNA]</scope>
    <source>
        <strain evidence="3">cv. XS01</strain>
    </source>
</reference>
<evidence type="ECO:0000313" key="2">
    <source>
        <dbReference type="EMBL" id="KZV44687.1"/>
    </source>
</evidence>
<sequence>MRIRPPELKTSICDAKYHVSLPPPPSASTPPPPLIDRTCSDQSFEENPSALISSGLLVQADDGVSLPIVDLIDESTAAYREEPFVEILIVLNVSRPNFILPLPRRETGSGSAKVPQQWYQSVRLGSIDTITAILYLIFNFSDRKTKFGKQAAGRRHVRRRPPRRARAVARSTPSRASCGALDTIAHWPRNGHLHVAQWASSRRALAARLEQGGRPLGSAGRATSTYWPAAPCSSRCTLVGAVRHARRTMAHGSAALVAAARDLLAAAAVRGCSGDVVTAGLFSRV</sequence>
<evidence type="ECO:0000313" key="3">
    <source>
        <dbReference type="Proteomes" id="UP000250235"/>
    </source>
</evidence>
<gene>
    <name evidence="2" type="ORF">F511_30914</name>
</gene>